<keyword evidence="1" id="KW-0812">Transmembrane</keyword>
<dbReference type="EMBL" id="SWMS01000046">
    <property type="protein sequence ID" value="TKG59284.1"/>
    <property type="molecule type" value="Genomic_DNA"/>
</dbReference>
<organism evidence="3 4">
    <name type="scientific">Prauserella endophytica</name>
    <dbReference type="NCBI Taxonomy" id="1592324"/>
    <lineage>
        <taxon>Bacteria</taxon>
        <taxon>Bacillati</taxon>
        <taxon>Actinomycetota</taxon>
        <taxon>Actinomycetes</taxon>
        <taxon>Pseudonocardiales</taxon>
        <taxon>Pseudonocardiaceae</taxon>
        <taxon>Prauserella</taxon>
        <taxon>Prauserella coralliicola group</taxon>
    </lineage>
</organism>
<keyword evidence="1" id="KW-0472">Membrane</keyword>
<keyword evidence="4" id="KW-1185">Reference proteome</keyword>
<sequence>MARDRQAWHASVRKALRKPAQTAGLSSAQLTEMLAVELGLFALAECASGSPAGGAWSLLFGYDFRQPHHRAASQFPQSLRWLIGELKSERKWVEALKRYRAVPDHLRLFDIIGVDQPPQLRPVSVAANREDAYRRALAAWPAHRDLDAQLAEAGARYSAPRIDRCIVIPAEALPARSAKPHRRSRKRRRILLRWAGLETAAREMDGIDQQQNRDNAWYQRIRDLRLHARTSRGLRRQRSLRLEDIVHLAGMPAVGKTTLLIVAAVWAAKRGYTLTLVLGDVVSVLNVVEDLERYGVKAAPILGQATRGRHLQQLHRPADPTMRGLPLLNDERLKWVSTACTLQGLLDLSMPWKLRDAPCQGKLSPWNDDPDERQAASRSDHLDCPLFADCGRHEASRTLVDAPIWVATAPSLLHCRVPNHLTDTAMRYLELAWLRSDAFVIDEADRVQIQWDQAFSPSQTLAGPGRDAWLDEVRPLFDRHIRQTQGQHLATSTVRDWSIDINSAAMLVSRLRALMAEHAHIREWLREGYFNEWQLGVRLAAEIARRPVPNPPTGGPAWTTDEDCRQQWLDTFATWIQKPAGRYTGEDKRVAFLCALSARGYDNPTDITNELRDWLTALPDVQVGDQQLDRMAARFQTIMVIALLARKLEQLTRGCWEVESETGIESMSTSLVHKPPAEYIPLVPDAPMGNLLGFQYREDDSLQPNQLGTLSFFRCAGVGRWLLLNLPHLYRESPAQRGPAVLLLSATSWAGTSPRYDVQVPVSAVLTSEKAASVPVADRITLEYLPTKISDDRGHEYPIRVSGQVGERRAAALRTILAGLSKARPGLRAPRPSELEEIRDSLPDGRRRRVQAVEAFDSSSSVNTSLGFFQAWILRGRSLISAAMAAR</sequence>
<dbReference type="Proteomes" id="UP000309992">
    <property type="component" value="Unassembled WGS sequence"/>
</dbReference>
<evidence type="ECO:0000313" key="4">
    <source>
        <dbReference type="Proteomes" id="UP000309992"/>
    </source>
</evidence>
<proteinExistence type="predicted"/>
<evidence type="ECO:0000256" key="1">
    <source>
        <dbReference type="SAM" id="Phobius"/>
    </source>
</evidence>
<dbReference type="RefSeq" id="WP_137097351.1">
    <property type="nucleotide sequence ID" value="NZ_SWMS01000046.1"/>
</dbReference>
<reference evidence="3 4" key="1">
    <citation type="journal article" date="2015" name="Antonie Van Leeuwenhoek">
        <title>Prauserella endophytica sp. nov., an endophytic actinobacterium isolated from Tamarix taklamakanensis.</title>
        <authorList>
            <person name="Liu J.M."/>
            <person name="Habden X."/>
            <person name="Guo L."/>
            <person name="Tuo L."/>
            <person name="Jiang Z.K."/>
            <person name="Liu S.W."/>
            <person name="Liu X.F."/>
            <person name="Chen L."/>
            <person name="Li R.F."/>
            <person name="Zhang Y.Q."/>
            <person name="Sun C.H."/>
        </authorList>
    </citation>
    <scope>NUCLEOTIDE SEQUENCE [LARGE SCALE GENOMIC DNA]</scope>
    <source>
        <strain evidence="3 4">CGMCC 4.7182</strain>
    </source>
</reference>
<feature type="domain" description="pPIWI-RE three-gene island" evidence="2">
    <location>
        <begin position="26"/>
        <end position="171"/>
    </location>
</feature>
<protein>
    <recommendedName>
        <fullName evidence="2">pPIWI-RE three-gene island domain-containing protein</fullName>
    </recommendedName>
</protein>
<accession>A0ABY2RT20</accession>
<dbReference type="Pfam" id="PF18155">
    <property type="entry name" value="pPIWI_RE_Z"/>
    <property type="match status" value="1"/>
</dbReference>
<dbReference type="InterPro" id="IPR055254">
    <property type="entry name" value="pPIWI_RE_Z"/>
</dbReference>
<dbReference type="SUPFAM" id="SSF52540">
    <property type="entry name" value="P-loop containing nucleoside triphosphate hydrolases"/>
    <property type="match status" value="1"/>
</dbReference>
<keyword evidence="1" id="KW-1133">Transmembrane helix</keyword>
<name>A0ABY2RT20_9PSEU</name>
<evidence type="ECO:0000259" key="2">
    <source>
        <dbReference type="Pfam" id="PF18155"/>
    </source>
</evidence>
<feature type="transmembrane region" description="Helical" evidence="1">
    <location>
        <begin position="245"/>
        <end position="268"/>
    </location>
</feature>
<gene>
    <name evidence="3" type="ORF">FCN18_36985</name>
</gene>
<dbReference type="InterPro" id="IPR027417">
    <property type="entry name" value="P-loop_NTPase"/>
</dbReference>
<evidence type="ECO:0000313" key="3">
    <source>
        <dbReference type="EMBL" id="TKG59284.1"/>
    </source>
</evidence>
<comment type="caution">
    <text evidence="3">The sequence shown here is derived from an EMBL/GenBank/DDBJ whole genome shotgun (WGS) entry which is preliminary data.</text>
</comment>